<evidence type="ECO:0000256" key="6">
    <source>
        <dbReference type="ARBA" id="ARBA00022519"/>
    </source>
</evidence>
<evidence type="ECO:0000259" key="16">
    <source>
        <dbReference type="Pfam" id="PF00482"/>
    </source>
</evidence>
<dbReference type="InterPro" id="IPR003004">
    <property type="entry name" value="GspF/PilC"/>
</dbReference>
<evidence type="ECO:0000256" key="13">
    <source>
        <dbReference type="ARBA" id="ARBA00030750"/>
    </source>
</evidence>
<dbReference type="InterPro" id="IPR018076">
    <property type="entry name" value="T2SS_GspF_dom"/>
</dbReference>
<evidence type="ECO:0000256" key="10">
    <source>
        <dbReference type="ARBA" id="ARBA00022927"/>
    </source>
</evidence>
<dbReference type="GO" id="GO:0015628">
    <property type="term" value="P:protein secretion by the type II secretion system"/>
    <property type="evidence" value="ECO:0007669"/>
    <property type="project" value="InterPro"/>
</dbReference>
<dbReference type="InterPro" id="IPR001992">
    <property type="entry name" value="T2SS_GspF/T4SS_PilC_CS"/>
</dbReference>
<evidence type="ECO:0000256" key="5">
    <source>
        <dbReference type="ARBA" id="ARBA00022475"/>
    </source>
</evidence>
<evidence type="ECO:0000256" key="4">
    <source>
        <dbReference type="ARBA" id="ARBA00022448"/>
    </source>
</evidence>
<dbReference type="AlphaFoldDB" id="A0A4T0UKI1"/>
<feature type="domain" description="Type II secretion system protein GspF" evidence="16">
    <location>
        <begin position="269"/>
        <end position="389"/>
    </location>
</feature>
<comment type="subcellular location">
    <subcellularLocation>
        <location evidence="2 14">Cell inner membrane</location>
        <topology evidence="2 14">Multi-pass membrane protein</topology>
    </subcellularLocation>
</comment>
<dbReference type="InterPro" id="IPR011850">
    <property type="entry name" value="T2SS_GspF"/>
</dbReference>
<keyword evidence="9" id="KW-0106">Calcium</keyword>
<feature type="transmembrane region" description="Helical" evidence="15">
    <location>
        <begin position="370"/>
        <end position="391"/>
    </location>
</feature>
<reference evidence="17 18" key="1">
    <citation type="submission" date="2019-04" db="EMBL/GenBank/DDBJ databases">
        <title>Crenobacter sp. nov.</title>
        <authorList>
            <person name="Shi S."/>
        </authorList>
    </citation>
    <scope>NUCLEOTIDE SEQUENCE [LARGE SCALE GENOMIC DNA]</scope>
    <source>
        <strain evidence="17 18">GY 70310</strain>
    </source>
</reference>
<dbReference type="PANTHER" id="PTHR30012">
    <property type="entry name" value="GENERAL SECRETION PATHWAY PROTEIN"/>
    <property type="match status" value="1"/>
</dbReference>
<evidence type="ECO:0000256" key="1">
    <source>
        <dbReference type="ARBA" id="ARBA00002684"/>
    </source>
</evidence>
<dbReference type="Gene3D" id="1.20.81.30">
    <property type="entry name" value="Type II secretion system (T2SS), domain F"/>
    <property type="match status" value="2"/>
</dbReference>
<keyword evidence="12 15" id="KW-0472">Membrane</keyword>
<evidence type="ECO:0000256" key="15">
    <source>
        <dbReference type="SAM" id="Phobius"/>
    </source>
</evidence>
<evidence type="ECO:0000313" key="18">
    <source>
        <dbReference type="Proteomes" id="UP000308891"/>
    </source>
</evidence>
<dbReference type="Proteomes" id="UP000308891">
    <property type="component" value="Unassembled WGS sequence"/>
</dbReference>
<dbReference type="FunFam" id="1.20.81.30:FF:000001">
    <property type="entry name" value="Type II secretion system protein F"/>
    <property type="match status" value="2"/>
</dbReference>
<dbReference type="GO" id="GO:0046872">
    <property type="term" value="F:metal ion binding"/>
    <property type="evidence" value="ECO:0007669"/>
    <property type="project" value="UniProtKB-KW"/>
</dbReference>
<evidence type="ECO:0000256" key="14">
    <source>
        <dbReference type="RuleBase" id="RU003923"/>
    </source>
</evidence>
<dbReference type="PROSITE" id="PS00874">
    <property type="entry name" value="T2SP_F"/>
    <property type="match status" value="1"/>
</dbReference>
<feature type="transmembrane region" description="Helical" evidence="15">
    <location>
        <begin position="267"/>
        <end position="285"/>
    </location>
</feature>
<comment type="similarity">
    <text evidence="3 14">Belongs to the GSP F family.</text>
</comment>
<keyword evidence="18" id="KW-1185">Reference proteome</keyword>
<protein>
    <recommendedName>
        <fullName evidence="13">General secretion pathway protein F</fullName>
    </recommendedName>
</protein>
<evidence type="ECO:0000313" key="17">
    <source>
        <dbReference type="EMBL" id="TIC79067.1"/>
    </source>
</evidence>
<keyword evidence="6" id="KW-0997">Cell inner membrane</keyword>
<dbReference type="GO" id="GO:0015627">
    <property type="term" value="C:type II protein secretion system complex"/>
    <property type="evidence" value="ECO:0007669"/>
    <property type="project" value="InterPro"/>
</dbReference>
<keyword evidence="5" id="KW-1003">Cell membrane</keyword>
<dbReference type="OrthoDB" id="9805682at2"/>
<dbReference type="InterPro" id="IPR042094">
    <property type="entry name" value="T2SS_GspF_sf"/>
</dbReference>
<dbReference type="PRINTS" id="PR00812">
    <property type="entry name" value="BCTERIALGSPF"/>
</dbReference>
<organism evidence="17 18">
    <name type="scientific">Crenobacter intestini</name>
    <dbReference type="NCBI Taxonomy" id="2563443"/>
    <lineage>
        <taxon>Bacteria</taxon>
        <taxon>Pseudomonadati</taxon>
        <taxon>Pseudomonadota</taxon>
        <taxon>Betaproteobacteria</taxon>
        <taxon>Neisseriales</taxon>
        <taxon>Neisseriaceae</taxon>
        <taxon>Crenobacter</taxon>
    </lineage>
</organism>
<accession>A0A4T0UKI1</accession>
<dbReference type="RefSeq" id="WP_136555319.1">
    <property type="nucleotide sequence ID" value="NZ_STGJ01000019.1"/>
</dbReference>
<evidence type="ECO:0000256" key="8">
    <source>
        <dbReference type="ARBA" id="ARBA00022723"/>
    </source>
</evidence>
<evidence type="ECO:0000256" key="7">
    <source>
        <dbReference type="ARBA" id="ARBA00022692"/>
    </source>
</evidence>
<evidence type="ECO:0000256" key="12">
    <source>
        <dbReference type="ARBA" id="ARBA00023136"/>
    </source>
</evidence>
<keyword evidence="7 14" id="KW-0812">Transmembrane</keyword>
<evidence type="ECO:0000256" key="11">
    <source>
        <dbReference type="ARBA" id="ARBA00022989"/>
    </source>
</evidence>
<evidence type="ECO:0000256" key="2">
    <source>
        <dbReference type="ARBA" id="ARBA00004429"/>
    </source>
</evidence>
<dbReference type="EMBL" id="STGJ01000019">
    <property type="protein sequence ID" value="TIC79067.1"/>
    <property type="molecule type" value="Genomic_DNA"/>
</dbReference>
<evidence type="ECO:0000256" key="9">
    <source>
        <dbReference type="ARBA" id="ARBA00022837"/>
    </source>
</evidence>
<sequence length="398" mass="42535">MALYRYLALDTAGREQKGSFDADSARAARALLRERGLTPLSLDEVSAKGGSRGRRLPSAELLLFTQQLSTLLAAGLPLERALQAVAEQSEQAATRLLVGALRADIVEGKSLAQAMGAQPQVFFPLYLSLVRAGEQSGHLAEVMARLAEYLERRHALTQKVTLALAYPAVVTVVAVLVVAGLMSYVVPQVIGVFAQTKQTLPLITRLLIAASDFTRNWGWLIALALVAAGFAWRQALRGTAFRRAVHVRLLALPVIGRLMRAVNTARMASTLAILAGSGVPLLAALETAGGLVTLLPMREALEAAAAKVREGVPLSRALATGRQFPPVLIQLIGSGEQSGKLPAMLERAALQQQAEVERRLSAFTALLEPLLILVMGGVVLAIVMAIMLPIIDMNQMVR</sequence>
<keyword evidence="8" id="KW-0479">Metal-binding</keyword>
<gene>
    <name evidence="17" type="primary">gspF</name>
    <name evidence="17" type="ORF">E5K04_14285</name>
</gene>
<dbReference type="PANTHER" id="PTHR30012:SF0">
    <property type="entry name" value="TYPE II SECRETION SYSTEM PROTEIN F-RELATED"/>
    <property type="match status" value="1"/>
</dbReference>
<dbReference type="GO" id="GO:0005886">
    <property type="term" value="C:plasma membrane"/>
    <property type="evidence" value="ECO:0007669"/>
    <property type="project" value="UniProtKB-SubCell"/>
</dbReference>
<feature type="domain" description="Type II secretion system protein GspF" evidence="16">
    <location>
        <begin position="64"/>
        <end position="187"/>
    </location>
</feature>
<dbReference type="Pfam" id="PF00482">
    <property type="entry name" value="T2SSF"/>
    <property type="match status" value="2"/>
</dbReference>
<comment type="caution">
    <text evidence="17">The sequence shown here is derived from an EMBL/GenBank/DDBJ whole genome shotgun (WGS) entry which is preliminary data.</text>
</comment>
<dbReference type="NCBIfam" id="TIGR02120">
    <property type="entry name" value="GspF"/>
    <property type="match status" value="1"/>
</dbReference>
<feature type="transmembrane region" description="Helical" evidence="15">
    <location>
        <begin position="162"/>
        <end position="186"/>
    </location>
</feature>
<evidence type="ECO:0000256" key="3">
    <source>
        <dbReference type="ARBA" id="ARBA00005745"/>
    </source>
</evidence>
<comment type="function">
    <text evidence="1">Component of the type II secretion system inner membrane complex required for the energy-dependent secretion of extracellular factors such as proteases and toxins from the periplasm.</text>
</comment>
<name>A0A4T0UKI1_9NEIS</name>
<proteinExistence type="inferred from homology"/>
<keyword evidence="11 15" id="KW-1133">Transmembrane helix</keyword>
<keyword evidence="10" id="KW-0653">Protein transport</keyword>
<feature type="transmembrane region" description="Helical" evidence="15">
    <location>
        <begin position="217"/>
        <end position="236"/>
    </location>
</feature>
<keyword evidence="4 14" id="KW-0813">Transport</keyword>